<dbReference type="PANTHER" id="PTHR12905:SF0">
    <property type="entry name" value="CALCINEURIN-LIKE PHOSPHOESTERASE DOMAIN-CONTAINING PROTEIN"/>
    <property type="match status" value="1"/>
</dbReference>
<dbReference type="SUPFAM" id="SSF56300">
    <property type="entry name" value="Metallo-dependent phosphatases"/>
    <property type="match status" value="1"/>
</dbReference>
<dbReference type="InterPro" id="IPR004843">
    <property type="entry name" value="Calcineurin-like_PHP"/>
</dbReference>
<dbReference type="EMBL" id="MT774400">
    <property type="protein sequence ID" value="QOR57108.1"/>
    <property type="molecule type" value="Genomic_DNA"/>
</dbReference>
<dbReference type="InterPro" id="IPR029052">
    <property type="entry name" value="Metallo-depent_PP-like"/>
</dbReference>
<dbReference type="Pfam" id="PF00149">
    <property type="entry name" value="Metallophos"/>
    <property type="match status" value="1"/>
</dbReference>
<dbReference type="GO" id="GO:0016787">
    <property type="term" value="F:hydrolase activity"/>
    <property type="evidence" value="ECO:0007669"/>
    <property type="project" value="InterPro"/>
</dbReference>
<name>A0A7M1RS10_9CAUD</name>
<accession>A0A7M1RS10</accession>
<dbReference type="Proteomes" id="UP000593850">
    <property type="component" value="Segment"/>
</dbReference>
<dbReference type="GeneID" id="65131038"/>
<dbReference type="RefSeq" id="YP_010112560.1">
    <property type="nucleotide sequence ID" value="NC_055893.1"/>
</dbReference>
<keyword evidence="3" id="KW-1185">Reference proteome</keyword>
<evidence type="ECO:0000313" key="2">
    <source>
        <dbReference type="EMBL" id="QOR57108.1"/>
    </source>
</evidence>
<dbReference type="PANTHER" id="PTHR12905">
    <property type="entry name" value="METALLOPHOSPHOESTERASE"/>
    <property type="match status" value="1"/>
</dbReference>
<organism evidence="2 3">
    <name type="scientific">uncultured phage cr4_1</name>
    <dbReference type="NCBI Taxonomy" id="2772084"/>
    <lineage>
        <taxon>Viruses</taxon>
        <taxon>Duplodnaviria</taxon>
        <taxon>Heunggongvirae</taxon>
        <taxon>Uroviricota</taxon>
        <taxon>Caudoviricetes</taxon>
        <taxon>Crassvirales</taxon>
        <taxon>Suoliviridae</taxon>
        <taxon>Loutivirinae</taxon>
        <taxon>Buorbuivirus</taxon>
        <taxon>Buorbuivirus hominis</taxon>
    </lineage>
</organism>
<sequence>MKICAISDLHGNLPSIPECDVLCIAGDVVELVVQRDSDESDKWWSVTFVNWVDKLPCKKVIVVPGNHDIYIERLYDSLDKDITLQQFKDKMSILTDDKVVFLIDELYEYEGVTFYGTPWIAPIYWQTWAFEDTNYEYDKYKCPYENIPECDILITHENPNYNEKLEYYCFGKYKHHFFGHWHNGISYGHLNQYNCSILTDSYIERERLKIVTIELNKEENDN</sequence>
<dbReference type="Gene3D" id="3.60.21.10">
    <property type="match status" value="1"/>
</dbReference>
<proteinExistence type="predicted"/>
<evidence type="ECO:0000313" key="3">
    <source>
        <dbReference type="Proteomes" id="UP000593850"/>
    </source>
</evidence>
<dbReference type="InterPro" id="IPR051693">
    <property type="entry name" value="UPF0046_metallophosphoest"/>
</dbReference>
<dbReference type="KEGG" id="vg:65131038"/>
<protein>
    <submittedName>
        <fullName evidence="2">DNA double-strand break repair protein</fullName>
    </submittedName>
</protein>
<reference evidence="2 3" key="1">
    <citation type="submission" date="2020-07" db="EMBL/GenBank/DDBJ databases">
        <title>Taxonomic proposal: Crassvirales, a new order of highly abundant and diverse bacterial viruses.</title>
        <authorList>
            <person name="Shkoporov A.N."/>
            <person name="Stockdale S.R."/>
            <person name="Guerin E."/>
            <person name="Ross R.P."/>
            <person name="Hill C."/>
        </authorList>
    </citation>
    <scope>NUCLEOTIDE SEQUENCE [LARGE SCALE GENOMIC DNA]</scope>
</reference>
<evidence type="ECO:0000259" key="1">
    <source>
        <dbReference type="Pfam" id="PF00149"/>
    </source>
</evidence>
<feature type="domain" description="Calcineurin-like phosphoesterase" evidence="1">
    <location>
        <begin position="1"/>
        <end position="183"/>
    </location>
</feature>